<dbReference type="PANTHER" id="PTHR30250">
    <property type="entry name" value="PST FAMILY PREDICTED COLANIC ACID TRANSPORTER"/>
    <property type="match status" value="1"/>
</dbReference>
<keyword evidence="5 6" id="KW-0472">Membrane</keyword>
<keyword evidence="3 6" id="KW-0812">Transmembrane</keyword>
<evidence type="ECO:0000256" key="5">
    <source>
        <dbReference type="ARBA" id="ARBA00023136"/>
    </source>
</evidence>
<proteinExistence type="predicted"/>
<protein>
    <submittedName>
        <fullName evidence="7">Polysaccharide biosynthesis protein</fullName>
    </submittedName>
</protein>
<evidence type="ECO:0000256" key="6">
    <source>
        <dbReference type="SAM" id="Phobius"/>
    </source>
</evidence>
<comment type="caution">
    <text evidence="7">The sequence shown here is derived from an EMBL/GenBank/DDBJ whole genome shotgun (WGS) entry which is preliminary data.</text>
</comment>
<sequence>GAGYTVFPAIAVGTGVAVKWVLNTLLVPRYGIEGASLATAASFAAVAGLNLYQLRQKEWLDKLRGVLIPIIGSALLMSAVLLAYTRLWTFLFPATGRGAAVIESLSAVAIGGAVFIYCMMRLGIFT</sequence>
<feature type="transmembrane region" description="Helical" evidence="6">
    <location>
        <begin position="66"/>
        <end position="87"/>
    </location>
</feature>
<feature type="non-terminal residue" evidence="7">
    <location>
        <position position="126"/>
    </location>
</feature>
<comment type="subcellular location">
    <subcellularLocation>
        <location evidence="1">Cell membrane</location>
        <topology evidence="1">Multi-pass membrane protein</topology>
    </subcellularLocation>
</comment>
<evidence type="ECO:0000256" key="4">
    <source>
        <dbReference type="ARBA" id="ARBA00022989"/>
    </source>
</evidence>
<organism evidence="7">
    <name type="scientific">Escherichia coli</name>
    <dbReference type="NCBI Taxonomy" id="562"/>
    <lineage>
        <taxon>Bacteria</taxon>
        <taxon>Pseudomonadati</taxon>
        <taxon>Pseudomonadota</taxon>
        <taxon>Gammaproteobacteria</taxon>
        <taxon>Enterobacterales</taxon>
        <taxon>Enterobacteriaceae</taxon>
        <taxon>Escherichia</taxon>
    </lineage>
</organism>
<gene>
    <name evidence="7" type="ORF">G3563_27275</name>
</gene>
<dbReference type="EMBL" id="JAAHTE010000286">
    <property type="protein sequence ID" value="NEU02761.1"/>
    <property type="molecule type" value="Genomic_DNA"/>
</dbReference>
<feature type="transmembrane region" description="Helical" evidence="6">
    <location>
        <begin position="35"/>
        <end position="54"/>
    </location>
</feature>
<feature type="non-terminal residue" evidence="7">
    <location>
        <position position="1"/>
    </location>
</feature>
<evidence type="ECO:0000256" key="1">
    <source>
        <dbReference type="ARBA" id="ARBA00004651"/>
    </source>
</evidence>
<dbReference type="PANTHER" id="PTHR30250:SF29">
    <property type="entry name" value="POLYSACCHARIDE BIOSYNTHESIS PROTEIN C-TERMINAL DOMAIN-CONTAINING PROTEIN"/>
    <property type="match status" value="1"/>
</dbReference>
<dbReference type="GO" id="GO:0005886">
    <property type="term" value="C:plasma membrane"/>
    <property type="evidence" value="ECO:0007669"/>
    <property type="project" value="UniProtKB-SubCell"/>
</dbReference>
<accession>A0A6D1AGV3</accession>
<dbReference type="AlphaFoldDB" id="A0A6D1AGV3"/>
<evidence type="ECO:0000313" key="7">
    <source>
        <dbReference type="EMBL" id="NEU02761.1"/>
    </source>
</evidence>
<reference evidence="7" key="1">
    <citation type="submission" date="2020-02" db="EMBL/GenBank/DDBJ databases">
        <title>Investigating the Use of Bacteriophages as New Decolonization Strategy for Intestinal Carriage of CTX-M-15-producing ST131 Escherichia coli: an In Vitro Continuous Culture System Model.</title>
        <authorList>
            <person name="Bernasconi O.J."/>
            <person name="Campos-Madueno E.I."/>
            <person name="Dona V."/>
            <person name="Perreten V."/>
            <person name="Carattoli A."/>
            <person name="Endimiani A."/>
        </authorList>
    </citation>
    <scope>NUCLEOTIDE SEQUENCE</scope>
    <source>
        <strain evidence="7">4901.28</strain>
    </source>
</reference>
<keyword evidence="2" id="KW-1003">Cell membrane</keyword>
<evidence type="ECO:0000256" key="2">
    <source>
        <dbReference type="ARBA" id="ARBA00022475"/>
    </source>
</evidence>
<dbReference type="InterPro" id="IPR050833">
    <property type="entry name" value="Poly_Biosynth_Transport"/>
</dbReference>
<name>A0A6D1AGV3_ECOLX</name>
<keyword evidence="4 6" id="KW-1133">Transmembrane helix</keyword>
<feature type="transmembrane region" description="Helical" evidence="6">
    <location>
        <begin position="99"/>
        <end position="120"/>
    </location>
</feature>
<evidence type="ECO:0000256" key="3">
    <source>
        <dbReference type="ARBA" id="ARBA00022692"/>
    </source>
</evidence>